<comment type="caution">
    <text evidence="2">The sequence shown here is derived from an EMBL/GenBank/DDBJ whole genome shotgun (WGS) entry which is preliminary data.</text>
</comment>
<accession>A0ABV7FWP1</accession>
<dbReference type="Gene3D" id="3.10.180.10">
    <property type="entry name" value="2,3-Dihydroxybiphenyl 1,2-Dioxygenase, domain 1"/>
    <property type="match status" value="1"/>
</dbReference>
<dbReference type="RefSeq" id="WP_379593096.1">
    <property type="nucleotide sequence ID" value="NZ_JBHRTN010000004.1"/>
</dbReference>
<name>A0ABV7FWP1_9PROT</name>
<reference evidence="3" key="1">
    <citation type="journal article" date="2019" name="Int. J. Syst. Evol. Microbiol.">
        <title>The Global Catalogue of Microorganisms (GCM) 10K type strain sequencing project: providing services to taxonomists for standard genome sequencing and annotation.</title>
        <authorList>
            <consortium name="The Broad Institute Genomics Platform"/>
            <consortium name="The Broad Institute Genome Sequencing Center for Infectious Disease"/>
            <person name="Wu L."/>
            <person name="Ma J."/>
        </authorList>
    </citation>
    <scope>NUCLEOTIDE SEQUENCE [LARGE SCALE GENOMIC DNA]</scope>
    <source>
        <strain evidence="3">KCTC 52094</strain>
    </source>
</reference>
<evidence type="ECO:0000313" key="2">
    <source>
        <dbReference type="EMBL" id="MFC3123826.1"/>
    </source>
</evidence>
<gene>
    <name evidence="2" type="ORF">ACFOD4_02035</name>
</gene>
<evidence type="ECO:0000259" key="1">
    <source>
        <dbReference type="Pfam" id="PF13468"/>
    </source>
</evidence>
<dbReference type="InterPro" id="IPR025870">
    <property type="entry name" value="Glyoxalase-like_dom"/>
</dbReference>
<sequence length="278" mass="29345">MASFAPRIDHVVITVGEELNAAQRRYEALGFALTERGHHSLGSSNHLAIFGQDYLELLGFEPGRGKPGLWPDIAGLSGLVLKPAGGEAFYDTLRSQGLPVGPARRFSRPVRSSDGVAEARFVTADFEHAAIRQGRVFFCHHETPDLVWRDEWRGHANGTTGISEFILCGAAPERLAEPYRDLFGSAALQAVDGGLSMATDTARLLLLTPRAVTERFGNAVALPPEGSDGMVALGLRSQAMAGLADRIRAAGITGVTEGGGHVIVPAPEAAGVALAFAA</sequence>
<dbReference type="EMBL" id="JBHRTN010000004">
    <property type="protein sequence ID" value="MFC3123826.1"/>
    <property type="molecule type" value="Genomic_DNA"/>
</dbReference>
<dbReference type="InterPro" id="IPR029068">
    <property type="entry name" value="Glyas_Bleomycin-R_OHBP_Dase"/>
</dbReference>
<protein>
    <submittedName>
        <fullName evidence="2">VOC family protein</fullName>
    </submittedName>
</protein>
<organism evidence="2 3">
    <name type="scientific">Teichococcus globiformis</name>
    <dbReference type="NCBI Taxonomy" id="2307229"/>
    <lineage>
        <taxon>Bacteria</taxon>
        <taxon>Pseudomonadati</taxon>
        <taxon>Pseudomonadota</taxon>
        <taxon>Alphaproteobacteria</taxon>
        <taxon>Acetobacterales</taxon>
        <taxon>Roseomonadaceae</taxon>
        <taxon>Roseomonas</taxon>
    </lineage>
</organism>
<feature type="domain" description="Glyoxalase-like" evidence="1">
    <location>
        <begin position="8"/>
        <end position="182"/>
    </location>
</feature>
<dbReference type="Pfam" id="PF13468">
    <property type="entry name" value="Glyoxalase_3"/>
    <property type="match status" value="1"/>
</dbReference>
<proteinExistence type="predicted"/>
<evidence type="ECO:0000313" key="3">
    <source>
        <dbReference type="Proteomes" id="UP001595593"/>
    </source>
</evidence>
<keyword evidence="3" id="KW-1185">Reference proteome</keyword>
<dbReference type="PANTHER" id="PTHR40265">
    <property type="entry name" value="BLL2707 PROTEIN"/>
    <property type="match status" value="1"/>
</dbReference>
<dbReference type="PANTHER" id="PTHR40265:SF1">
    <property type="entry name" value="GLYOXALASE-LIKE DOMAIN-CONTAINING PROTEIN"/>
    <property type="match status" value="1"/>
</dbReference>
<dbReference type="Proteomes" id="UP001595593">
    <property type="component" value="Unassembled WGS sequence"/>
</dbReference>
<dbReference type="SUPFAM" id="SSF54593">
    <property type="entry name" value="Glyoxalase/Bleomycin resistance protein/Dihydroxybiphenyl dioxygenase"/>
    <property type="match status" value="1"/>
</dbReference>